<sequence length="196" mass="22287">MKQLFKESLAKSMDYASYRKLVLDLLEAGKSTGPTQSDDLYNYSKLNNARMHRLDQKTRLTPETEEALKFMKEPQTWLVITEGWCGDAAQILPVINAMSAMSHQIDLRIVLRDENPELMAQFLTNGSMSIPKMIVLDKSSALLNSWGPRPSVATKMVNDYKAKHGSLDAAFKKELQLWYNKDKGVSIQQDLIEFVK</sequence>
<proteinExistence type="predicted"/>
<comment type="caution">
    <text evidence="1">The sequence shown here is derived from an EMBL/GenBank/DDBJ whole genome shotgun (WGS) entry which is preliminary data.</text>
</comment>
<evidence type="ECO:0000313" key="1">
    <source>
        <dbReference type="EMBL" id="GGG94673.1"/>
    </source>
</evidence>
<gene>
    <name evidence="1" type="ORF">GCM10011416_10090</name>
</gene>
<protein>
    <submittedName>
        <fullName evidence="1">Thioredoxin</fullName>
    </submittedName>
</protein>
<accession>A0A917HXT9</accession>
<dbReference type="AlphaFoldDB" id="A0A917HXT9"/>
<reference evidence="1" key="1">
    <citation type="journal article" date="2014" name="Int. J. Syst. Evol. Microbiol.">
        <title>Complete genome sequence of Corynebacterium casei LMG S-19264T (=DSM 44701T), isolated from a smear-ripened cheese.</title>
        <authorList>
            <consortium name="US DOE Joint Genome Institute (JGI-PGF)"/>
            <person name="Walter F."/>
            <person name="Albersmeier A."/>
            <person name="Kalinowski J."/>
            <person name="Ruckert C."/>
        </authorList>
    </citation>
    <scope>NUCLEOTIDE SEQUENCE</scope>
    <source>
        <strain evidence="1">CGMCC 1.15763</strain>
    </source>
</reference>
<dbReference type="SUPFAM" id="SSF52833">
    <property type="entry name" value="Thioredoxin-like"/>
    <property type="match status" value="1"/>
</dbReference>
<dbReference type="Pfam" id="PF14595">
    <property type="entry name" value="Thioredoxin_9"/>
    <property type="match status" value="1"/>
</dbReference>
<organism evidence="1 2">
    <name type="scientific">Polaribacter pacificus</name>
    <dbReference type="NCBI Taxonomy" id="1775173"/>
    <lineage>
        <taxon>Bacteria</taxon>
        <taxon>Pseudomonadati</taxon>
        <taxon>Bacteroidota</taxon>
        <taxon>Flavobacteriia</taxon>
        <taxon>Flavobacteriales</taxon>
        <taxon>Flavobacteriaceae</taxon>
    </lineage>
</organism>
<dbReference type="Gene3D" id="3.40.30.10">
    <property type="entry name" value="Glutaredoxin"/>
    <property type="match status" value="1"/>
</dbReference>
<dbReference type="InterPro" id="IPR036249">
    <property type="entry name" value="Thioredoxin-like_sf"/>
</dbReference>
<dbReference type="EMBL" id="BMJW01000001">
    <property type="protein sequence ID" value="GGG94673.1"/>
    <property type="molecule type" value="Genomic_DNA"/>
</dbReference>
<reference evidence="1" key="2">
    <citation type="submission" date="2020-09" db="EMBL/GenBank/DDBJ databases">
        <authorList>
            <person name="Sun Q."/>
            <person name="Zhou Y."/>
        </authorList>
    </citation>
    <scope>NUCLEOTIDE SEQUENCE</scope>
    <source>
        <strain evidence="1">CGMCC 1.15763</strain>
    </source>
</reference>
<name>A0A917HXT9_9FLAO</name>
<dbReference type="Proteomes" id="UP000633278">
    <property type="component" value="Unassembled WGS sequence"/>
</dbReference>
<evidence type="ECO:0000313" key="2">
    <source>
        <dbReference type="Proteomes" id="UP000633278"/>
    </source>
</evidence>
<dbReference type="RefSeq" id="WP_188598179.1">
    <property type="nucleotide sequence ID" value="NZ_BMJW01000001.1"/>
</dbReference>
<keyword evidence="2" id="KW-1185">Reference proteome</keyword>